<reference evidence="1 2" key="1">
    <citation type="submission" date="2011-08" db="EMBL/GenBank/DDBJ databases">
        <authorList>
            <person name="Weinstock G."/>
            <person name="Sodergren E."/>
            <person name="Clifton S."/>
            <person name="Fulton L."/>
            <person name="Fulton B."/>
            <person name="Courtney L."/>
            <person name="Fronick C."/>
            <person name="Harrison M."/>
            <person name="Strong C."/>
            <person name="Farmer C."/>
            <person name="Delahaunty K."/>
            <person name="Markovic C."/>
            <person name="Hall O."/>
            <person name="Minx P."/>
            <person name="Tomlinson C."/>
            <person name="Mitreva M."/>
            <person name="Hou S."/>
            <person name="Chen J."/>
            <person name="Wollam A."/>
            <person name="Pepin K.H."/>
            <person name="Johnson M."/>
            <person name="Bhonagiri V."/>
            <person name="Zhang X."/>
            <person name="Suruliraj S."/>
            <person name="Warren W."/>
            <person name="Chinwalla A."/>
            <person name="Mardis E.R."/>
            <person name="Wilson R.K."/>
        </authorList>
    </citation>
    <scope>NUCLEOTIDE SEQUENCE [LARGE SCALE GENOMIC DNA]</scope>
    <source>
        <strain evidence="1 2">F0357</strain>
    </source>
</reference>
<dbReference type="STRING" id="861450.HMPREF0080_01022"/>
<name>G9YH95_9FIRM</name>
<organism evidence="1 2">
    <name type="scientific">Anaeroglobus geminatus F0357</name>
    <dbReference type="NCBI Taxonomy" id="861450"/>
    <lineage>
        <taxon>Bacteria</taxon>
        <taxon>Bacillati</taxon>
        <taxon>Bacillota</taxon>
        <taxon>Negativicutes</taxon>
        <taxon>Veillonellales</taxon>
        <taxon>Veillonellaceae</taxon>
        <taxon>Anaeroglobus</taxon>
    </lineage>
</organism>
<dbReference type="AlphaFoldDB" id="G9YH95"/>
<protein>
    <submittedName>
        <fullName evidence="1">Uncharacterized protein</fullName>
    </submittedName>
</protein>
<dbReference type="HOGENOM" id="CLU_3163940_0_0_9"/>
<dbReference type="EMBL" id="AGCJ01000038">
    <property type="protein sequence ID" value="EHM41150.1"/>
    <property type="molecule type" value="Genomic_DNA"/>
</dbReference>
<sequence>MKRINIFAVLIYLFHFTYNYKKTMEKIAFSIVFRRSLRDKVRQQPHV</sequence>
<proteinExistence type="predicted"/>
<evidence type="ECO:0000313" key="2">
    <source>
        <dbReference type="Proteomes" id="UP000005481"/>
    </source>
</evidence>
<gene>
    <name evidence="1" type="ORF">HMPREF0080_01022</name>
</gene>
<keyword evidence="2" id="KW-1185">Reference proteome</keyword>
<comment type="caution">
    <text evidence="1">The sequence shown here is derived from an EMBL/GenBank/DDBJ whole genome shotgun (WGS) entry which is preliminary data.</text>
</comment>
<accession>G9YH95</accession>
<evidence type="ECO:0000313" key="1">
    <source>
        <dbReference type="EMBL" id="EHM41150.1"/>
    </source>
</evidence>
<dbReference type="Proteomes" id="UP000005481">
    <property type="component" value="Unassembled WGS sequence"/>
</dbReference>